<dbReference type="InterPro" id="IPR000070">
    <property type="entry name" value="Pectinesterase_cat"/>
</dbReference>
<evidence type="ECO:0000313" key="5">
    <source>
        <dbReference type="EMBL" id="MFC7138377.1"/>
    </source>
</evidence>
<sequence>MRDTADFVVDATGDGDFETVQAAVDAVPDFRENETTVFVAPGTYREKLVVPSTKTNVTLVGGDAAETVLTYDDYNGSENRFGEEMGTTESSSCFLFGDDFTVRNLTVRNDAGRVGQAVAARVDGDRAVFENCRFVGNQDTLYVHGEDSRQYYRDCYVEGTVDFVFGWATAVFDDCEVVCKGDSGYVTAASTPEDDDFGLVFRDCEVTGDASAESFYLGRPWRPHARTVFLNTYLGSHIRPEGWHNWDEPAKEETAFYAEYENSGPGFTPDERVDWAHQLDDEAAERYALDRIFDGWDPLERLA</sequence>
<protein>
    <submittedName>
        <fullName evidence="5">Pectinesterase family protein</fullName>
    </submittedName>
</protein>
<dbReference type="GeneID" id="78818614"/>
<evidence type="ECO:0000313" key="6">
    <source>
        <dbReference type="Proteomes" id="UP001596432"/>
    </source>
</evidence>
<dbReference type="PANTHER" id="PTHR31321">
    <property type="entry name" value="ACYL-COA THIOESTER HYDROLASE YBHC-RELATED"/>
    <property type="match status" value="1"/>
</dbReference>
<dbReference type="EMBL" id="JBHTAS010000001">
    <property type="protein sequence ID" value="MFC7138377.1"/>
    <property type="molecule type" value="Genomic_DNA"/>
</dbReference>
<dbReference type="InterPro" id="IPR012334">
    <property type="entry name" value="Pectin_lyas_fold"/>
</dbReference>
<dbReference type="RefSeq" id="WP_274324007.1">
    <property type="nucleotide sequence ID" value="NZ_CP118158.1"/>
</dbReference>
<accession>A0ABD5XYV4</accession>
<keyword evidence="2" id="KW-0378">Hydrolase</keyword>
<dbReference type="Proteomes" id="UP001596432">
    <property type="component" value="Unassembled WGS sequence"/>
</dbReference>
<dbReference type="GO" id="GO:0016787">
    <property type="term" value="F:hydrolase activity"/>
    <property type="evidence" value="ECO:0007669"/>
    <property type="project" value="UniProtKB-KW"/>
</dbReference>
<gene>
    <name evidence="5" type="ORF">ACFQMA_00820</name>
</gene>
<feature type="domain" description="Pectinesterase catalytic" evidence="4">
    <location>
        <begin position="7"/>
        <end position="292"/>
    </location>
</feature>
<dbReference type="Pfam" id="PF01095">
    <property type="entry name" value="Pectinesterase"/>
    <property type="match status" value="1"/>
</dbReference>
<comment type="caution">
    <text evidence="5">The sequence shown here is derived from an EMBL/GenBank/DDBJ whole genome shotgun (WGS) entry which is preliminary data.</text>
</comment>
<organism evidence="5 6">
    <name type="scientific">Halosimplex aquaticum</name>
    <dbReference type="NCBI Taxonomy" id="3026162"/>
    <lineage>
        <taxon>Archaea</taxon>
        <taxon>Methanobacteriati</taxon>
        <taxon>Methanobacteriota</taxon>
        <taxon>Stenosarchaea group</taxon>
        <taxon>Halobacteria</taxon>
        <taxon>Halobacteriales</taxon>
        <taxon>Haloarculaceae</taxon>
        <taxon>Halosimplex</taxon>
    </lineage>
</organism>
<dbReference type="Gene3D" id="2.160.20.10">
    <property type="entry name" value="Single-stranded right-handed beta-helix, Pectin lyase-like"/>
    <property type="match status" value="1"/>
</dbReference>
<evidence type="ECO:0000256" key="2">
    <source>
        <dbReference type="ARBA" id="ARBA00022801"/>
    </source>
</evidence>
<reference evidence="5 6" key="1">
    <citation type="journal article" date="2019" name="Int. J. Syst. Evol. Microbiol.">
        <title>The Global Catalogue of Microorganisms (GCM) 10K type strain sequencing project: providing services to taxonomists for standard genome sequencing and annotation.</title>
        <authorList>
            <consortium name="The Broad Institute Genomics Platform"/>
            <consortium name="The Broad Institute Genome Sequencing Center for Infectious Disease"/>
            <person name="Wu L."/>
            <person name="Ma J."/>
        </authorList>
    </citation>
    <scope>NUCLEOTIDE SEQUENCE [LARGE SCALE GENOMIC DNA]</scope>
    <source>
        <strain evidence="5 6">XZYJT29</strain>
    </source>
</reference>
<evidence type="ECO:0000256" key="1">
    <source>
        <dbReference type="ARBA" id="ARBA00008891"/>
    </source>
</evidence>
<keyword evidence="6" id="KW-1185">Reference proteome</keyword>
<dbReference type="SUPFAM" id="SSF51126">
    <property type="entry name" value="Pectin lyase-like"/>
    <property type="match status" value="1"/>
</dbReference>
<dbReference type="PANTHER" id="PTHR31321:SF57">
    <property type="entry name" value="PECTINESTERASE 53-RELATED"/>
    <property type="match status" value="1"/>
</dbReference>
<proteinExistence type="inferred from homology"/>
<dbReference type="InterPro" id="IPR011050">
    <property type="entry name" value="Pectin_lyase_fold/virulence"/>
</dbReference>
<keyword evidence="3" id="KW-0063">Aspartyl esterase</keyword>
<evidence type="ECO:0000259" key="4">
    <source>
        <dbReference type="Pfam" id="PF01095"/>
    </source>
</evidence>
<comment type="similarity">
    <text evidence="1">Belongs to the pectinesterase family.</text>
</comment>
<dbReference type="InterPro" id="IPR033131">
    <property type="entry name" value="Pectinesterase_Asp_AS"/>
</dbReference>
<dbReference type="AlphaFoldDB" id="A0ABD5XYV4"/>
<name>A0ABD5XYV4_9EURY</name>
<dbReference type="PROSITE" id="PS00503">
    <property type="entry name" value="PECTINESTERASE_2"/>
    <property type="match status" value="1"/>
</dbReference>
<evidence type="ECO:0000256" key="3">
    <source>
        <dbReference type="ARBA" id="ARBA00023085"/>
    </source>
</evidence>